<dbReference type="STRING" id="474960.SAMN05216180_0361"/>
<keyword evidence="1" id="KW-0732">Signal</keyword>
<feature type="chain" id="PRO_5039515049" evidence="1">
    <location>
        <begin position="27"/>
        <end position="427"/>
    </location>
</feature>
<keyword evidence="4" id="KW-1185">Reference proteome</keyword>
<evidence type="ECO:0000313" key="4">
    <source>
        <dbReference type="Proteomes" id="UP000199158"/>
    </source>
</evidence>
<dbReference type="RefSeq" id="WP_162840761.1">
    <property type="nucleotide sequence ID" value="NZ_FOCG01000001.1"/>
</dbReference>
<feature type="domain" description="Transglutaminase-like" evidence="2">
    <location>
        <begin position="215"/>
        <end position="320"/>
    </location>
</feature>
<proteinExistence type="predicted"/>
<dbReference type="EMBL" id="FOCG01000001">
    <property type="protein sequence ID" value="SEM51774.1"/>
    <property type="molecule type" value="Genomic_DNA"/>
</dbReference>
<dbReference type="Proteomes" id="UP000199158">
    <property type="component" value="Unassembled WGS sequence"/>
</dbReference>
<dbReference type="AlphaFoldDB" id="A0A1H7Z186"/>
<gene>
    <name evidence="3" type="ORF">SAMN05216180_0361</name>
</gene>
<feature type="signal peptide" evidence="1">
    <location>
        <begin position="1"/>
        <end position="26"/>
    </location>
</feature>
<sequence length="427" mass="48945">MRTTTKLLTIVLLLAAAIAFSAFTFATPYQRNHILQTSVEDLSSEEEDMLKNINGTWKGSFYVVVGEKKYINDKVTMNFVTKGDNPRLYLTVESCDANYLLPNKWYFEDDKIVYTFNDSPWTAIVSLSFENNKTLVGEYEQYGKKREIRFVRTSSSPIDFEGQPQFMFEDVPAAEWLNKLKEYPNYTKTAVNIPYTYELGKRDKLKSILKTNALDKLVNTKKNDADKMQVLLNWVSTQFRHNGESGMPEKQDALSIMQYSKKMNGVECRGLSIILSEMLRAYGIPAKSVKCAPPDANTVYCHVVVHAYSKELKQWIMLDPTYNLVLKNEQNVYISLPMLRESLINGTKLIPNEGAGRNGRPFYMDFYRAYMTKNCFHFSNAVDSFSGAEGAAANRVITLIPSGYPTTYAYYRNEQPTYSAEEFWKLP</sequence>
<dbReference type="Pfam" id="PF01841">
    <property type="entry name" value="Transglut_core"/>
    <property type="match status" value="1"/>
</dbReference>
<dbReference type="InterPro" id="IPR002931">
    <property type="entry name" value="Transglutaminase-like"/>
</dbReference>
<reference evidence="3 4" key="1">
    <citation type="submission" date="2016-10" db="EMBL/GenBank/DDBJ databases">
        <authorList>
            <person name="de Groot N.N."/>
        </authorList>
    </citation>
    <scope>NUCLEOTIDE SEQUENCE [LARGE SCALE GENOMIC DNA]</scope>
    <source>
        <strain evidence="3 4">CGMCC 1.5070</strain>
    </source>
</reference>
<organism evidence="3 4">
    <name type="scientific">Hydrogenoanaerobacterium saccharovorans</name>
    <dbReference type="NCBI Taxonomy" id="474960"/>
    <lineage>
        <taxon>Bacteria</taxon>
        <taxon>Bacillati</taxon>
        <taxon>Bacillota</taxon>
        <taxon>Clostridia</taxon>
        <taxon>Eubacteriales</taxon>
        <taxon>Oscillospiraceae</taxon>
        <taxon>Hydrogenoanaerobacterium</taxon>
    </lineage>
</organism>
<name>A0A1H7Z186_9FIRM</name>
<evidence type="ECO:0000259" key="2">
    <source>
        <dbReference type="Pfam" id="PF01841"/>
    </source>
</evidence>
<evidence type="ECO:0000256" key="1">
    <source>
        <dbReference type="SAM" id="SignalP"/>
    </source>
</evidence>
<evidence type="ECO:0000313" key="3">
    <source>
        <dbReference type="EMBL" id="SEM51774.1"/>
    </source>
</evidence>
<accession>A0A1H7Z186</accession>
<dbReference type="Gene3D" id="3.10.620.30">
    <property type="match status" value="1"/>
</dbReference>
<protein>
    <submittedName>
        <fullName evidence="3">Transglutaminase-like superfamily protein</fullName>
    </submittedName>
</protein>
<dbReference type="InterPro" id="IPR038765">
    <property type="entry name" value="Papain-like_cys_pep_sf"/>
</dbReference>
<dbReference type="SUPFAM" id="SSF54001">
    <property type="entry name" value="Cysteine proteinases"/>
    <property type="match status" value="1"/>
</dbReference>